<dbReference type="RefSeq" id="WP_066857358.1">
    <property type="nucleotide sequence ID" value="NZ_JXMS01000028.1"/>
</dbReference>
<dbReference type="AlphaFoldDB" id="A0A1B7XAB6"/>
<evidence type="ECO:0000313" key="2">
    <source>
        <dbReference type="Proteomes" id="UP000091979"/>
    </source>
</evidence>
<accession>A0A1B7XAB6</accession>
<proteinExistence type="predicted"/>
<evidence type="ECO:0000313" key="1">
    <source>
        <dbReference type="EMBL" id="OBQ46230.1"/>
    </source>
</evidence>
<protein>
    <submittedName>
        <fullName evidence="1">Uncharacterized protein</fullName>
    </submittedName>
</protein>
<dbReference type="PATRIC" id="fig|1560234.3.peg.1836"/>
<dbReference type="Proteomes" id="UP000091979">
    <property type="component" value="Unassembled WGS sequence"/>
</dbReference>
<keyword evidence="2" id="KW-1185">Reference proteome</keyword>
<dbReference type="EMBL" id="JXMS01000028">
    <property type="protein sequence ID" value="OBQ46230.1"/>
    <property type="molecule type" value="Genomic_DNA"/>
</dbReference>
<sequence>MTKTCPFAKEIASKNTFIDASTNPSGRLGDHECRLTECKFNEAGHLCRINAIFNYQRDTNELVRKLASRLGISV</sequence>
<reference evidence="1 2" key="1">
    <citation type="submission" date="2015-01" db="EMBL/GenBank/DDBJ databases">
        <title>Desulfovibrio sp. JC271 draft genome sequence.</title>
        <authorList>
            <person name="Shivani Y."/>
            <person name="Subhash Y."/>
            <person name="Sasikala C."/>
            <person name="Ramana C.V."/>
        </authorList>
    </citation>
    <scope>NUCLEOTIDE SEQUENCE [LARGE SCALE GENOMIC DNA]</scope>
    <source>
        <strain evidence="1 2">JC271</strain>
    </source>
</reference>
<organism evidence="1 2">
    <name type="scientific">Halodesulfovibrio spirochaetisodalis</name>
    <dbReference type="NCBI Taxonomy" id="1560234"/>
    <lineage>
        <taxon>Bacteria</taxon>
        <taxon>Pseudomonadati</taxon>
        <taxon>Thermodesulfobacteriota</taxon>
        <taxon>Desulfovibrionia</taxon>
        <taxon>Desulfovibrionales</taxon>
        <taxon>Desulfovibrionaceae</taxon>
        <taxon>Halodesulfovibrio</taxon>
    </lineage>
</organism>
<comment type="caution">
    <text evidence="1">The sequence shown here is derived from an EMBL/GenBank/DDBJ whole genome shotgun (WGS) entry which is preliminary data.</text>
</comment>
<name>A0A1B7XAB6_9BACT</name>
<gene>
    <name evidence="1" type="ORF">SP90_13615</name>
</gene>